<keyword evidence="6" id="KW-0342">GTP-binding</keyword>
<evidence type="ECO:0000256" key="6">
    <source>
        <dbReference type="ARBA" id="ARBA00023134"/>
    </source>
</evidence>
<evidence type="ECO:0000256" key="7">
    <source>
        <dbReference type="ARBA" id="ARBA00023136"/>
    </source>
</evidence>
<evidence type="ECO:0000256" key="5">
    <source>
        <dbReference type="ARBA" id="ARBA00022741"/>
    </source>
</evidence>
<dbReference type="InterPro" id="IPR003578">
    <property type="entry name" value="Small_GTPase_Rho"/>
</dbReference>
<keyword evidence="5" id="KW-0547">Nucleotide-binding</keyword>
<keyword evidence="8" id="KW-0449">Lipoprotein</keyword>
<keyword evidence="11" id="KW-1185">Reference proteome</keyword>
<dbReference type="Proteomes" id="UP001374579">
    <property type="component" value="Unassembled WGS sequence"/>
</dbReference>
<dbReference type="SUPFAM" id="SSF52540">
    <property type="entry name" value="P-loop containing nucleoside triphosphate hydrolases"/>
    <property type="match status" value="1"/>
</dbReference>
<dbReference type="InterPro" id="IPR027417">
    <property type="entry name" value="P-loop_NTPase"/>
</dbReference>
<dbReference type="SMART" id="SM00173">
    <property type="entry name" value="RAS"/>
    <property type="match status" value="1"/>
</dbReference>
<evidence type="ECO:0000256" key="4">
    <source>
        <dbReference type="ARBA" id="ARBA00022481"/>
    </source>
</evidence>
<accession>A0AAN9BDH9</accession>
<keyword evidence="9" id="KW-0636">Prenylation</keyword>
<dbReference type="InterPro" id="IPR005225">
    <property type="entry name" value="Small_GTP-bd"/>
</dbReference>
<organism evidence="10 11">
    <name type="scientific">Littorina saxatilis</name>
    <dbReference type="NCBI Taxonomy" id="31220"/>
    <lineage>
        <taxon>Eukaryota</taxon>
        <taxon>Metazoa</taxon>
        <taxon>Spiralia</taxon>
        <taxon>Lophotrochozoa</taxon>
        <taxon>Mollusca</taxon>
        <taxon>Gastropoda</taxon>
        <taxon>Caenogastropoda</taxon>
        <taxon>Littorinimorpha</taxon>
        <taxon>Littorinoidea</taxon>
        <taxon>Littorinidae</taxon>
        <taxon>Littorina</taxon>
    </lineage>
</organism>
<evidence type="ECO:0000313" key="10">
    <source>
        <dbReference type="EMBL" id="KAK7104081.1"/>
    </source>
</evidence>
<dbReference type="Gene3D" id="3.40.50.300">
    <property type="entry name" value="P-loop containing nucleotide triphosphate hydrolases"/>
    <property type="match status" value="1"/>
</dbReference>
<evidence type="ECO:0000256" key="2">
    <source>
        <dbReference type="ARBA" id="ARBA00010142"/>
    </source>
</evidence>
<keyword evidence="3" id="KW-1003">Cell membrane</keyword>
<dbReference type="AlphaFoldDB" id="A0AAN9BDH9"/>
<comment type="caution">
    <text evidence="10">The sequence shown here is derived from an EMBL/GenBank/DDBJ whole genome shotgun (WGS) entry which is preliminary data.</text>
</comment>
<dbReference type="GO" id="GO:0005886">
    <property type="term" value="C:plasma membrane"/>
    <property type="evidence" value="ECO:0007669"/>
    <property type="project" value="UniProtKB-SubCell"/>
</dbReference>
<comment type="similarity">
    <text evidence="2">Belongs to the small GTPase superfamily. Rho family.</text>
</comment>
<keyword evidence="4" id="KW-0488">Methylation</keyword>
<evidence type="ECO:0000313" key="11">
    <source>
        <dbReference type="Proteomes" id="UP001374579"/>
    </source>
</evidence>
<dbReference type="GO" id="GO:0003924">
    <property type="term" value="F:GTPase activity"/>
    <property type="evidence" value="ECO:0007669"/>
    <property type="project" value="InterPro"/>
</dbReference>
<proteinExistence type="inferred from homology"/>
<name>A0AAN9BDH9_9CAEN</name>
<dbReference type="NCBIfam" id="TIGR00231">
    <property type="entry name" value="small_GTP"/>
    <property type="match status" value="1"/>
</dbReference>
<protein>
    <submittedName>
        <fullName evidence="10">Uncharacterized protein</fullName>
    </submittedName>
</protein>
<dbReference type="PANTHER" id="PTHR24072">
    <property type="entry name" value="RHO FAMILY GTPASE"/>
    <property type="match status" value="1"/>
</dbReference>
<dbReference type="Pfam" id="PF00071">
    <property type="entry name" value="Ras"/>
    <property type="match status" value="1"/>
</dbReference>
<comment type="subcellular location">
    <subcellularLocation>
        <location evidence="1">Cell membrane</location>
        <topology evidence="1">Lipid-anchor</topology>
        <orientation evidence="1">Cytoplasmic side</orientation>
    </subcellularLocation>
</comment>
<dbReference type="PROSITE" id="PS51419">
    <property type="entry name" value="RAB"/>
    <property type="match status" value="1"/>
</dbReference>
<dbReference type="InterPro" id="IPR001806">
    <property type="entry name" value="Small_GTPase"/>
</dbReference>
<dbReference type="PROSITE" id="PS51421">
    <property type="entry name" value="RAS"/>
    <property type="match status" value="1"/>
</dbReference>
<dbReference type="SMART" id="SM00175">
    <property type="entry name" value="RAB"/>
    <property type="match status" value="1"/>
</dbReference>
<evidence type="ECO:0000256" key="3">
    <source>
        <dbReference type="ARBA" id="ARBA00022475"/>
    </source>
</evidence>
<dbReference type="GO" id="GO:0007264">
    <property type="term" value="P:small GTPase-mediated signal transduction"/>
    <property type="evidence" value="ECO:0007669"/>
    <property type="project" value="InterPro"/>
</dbReference>
<dbReference type="PRINTS" id="PR00449">
    <property type="entry name" value="RASTRNSFRMNG"/>
</dbReference>
<dbReference type="EMBL" id="JBAMIC010000008">
    <property type="protein sequence ID" value="KAK7104081.1"/>
    <property type="molecule type" value="Genomic_DNA"/>
</dbReference>
<evidence type="ECO:0000256" key="8">
    <source>
        <dbReference type="ARBA" id="ARBA00023288"/>
    </source>
</evidence>
<dbReference type="CDD" id="cd00157">
    <property type="entry name" value="Rho"/>
    <property type="match status" value="1"/>
</dbReference>
<dbReference type="FunFam" id="3.40.50.300:FF:000983">
    <property type="entry name" value="Rho family GTPase"/>
    <property type="match status" value="1"/>
</dbReference>
<keyword evidence="7" id="KW-0472">Membrane</keyword>
<evidence type="ECO:0000256" key="9">
    <source>
        <dbReference type="ARBA" id="ARBA00023289"/>
    </source>
</evidence>
<dbReference type="GO" id="GO:0005525">
    <property type="term" value="F:GTP binding"/>
    <property type="evidence" value="ECO:0007669"/>
    <property type="project" value="UniProtKB-KW"/>
</dbReference>
<gene>
    <name evidence="10" type="ORF">V1264_018853</name>
</gene>
<sequence>MKMTSCPDEKPPAYKNFDKSNLKCVLVGDTMVGKTCLAKRLASHGFSTVYNPTMFDNYAATTTIDGKSFVLGLFDTAGQEEFDRLRTLAYVNCDVFLVCFSVMRPDSVKHAHDSWIREVRSHAPNVPCVLVGTHIDMRDDPSRSRGERKTSVSAHAQCVSTKEGMAAANKMGADSYVECSSLTEAGIIRLKEAAVDAVLNGVSPIDDDCKCACSIM</sequence>
<dbReference type="SMART" id="SM00174">
    <property type="entry name" value="RHO"/>
    <property type="match status" value="1"/>
</dbReference>
<dbReference type="PROSITE" id="PS51420">
    <property type="entry name" value="RHO"/>
    <property type="match status" value="1"/>
</dbReference>
<reference evidence="10 11" key="1">
    <citation type="submission" date="2024-02" db="EMBL/GenBank/DDBJ databases">
        <title>Chromosome-scale genome assembly of the rough periwinkle Littorina saxatilis.</title>
        <authorList>
            <person name="De Jode A."/>
            <person name="Faria R."/>
            <person name="Formenti G."/>
            <person name="Sims Y."/>
            <person name="Smith T.P."/>
            <person name="Tracey A."/>
            <person name="Wood J.M.D."/>
            <person name="Zagrodzka Z.B."/>
            <person name="Johannesson K."/>
            <person name="Butlin R.K."/>
            <person name="Leder E.H."/>
        </authorList>
    </citation>
    <scope>NUCLEOTIDE SEQUENCE [LARGE SCALE GENOMIC DNA]</scope>
    <source>
        <strain evidence="10">Snail1</strain>
        <tissue evidence="10">Muscle</tissue>
    </source>
</reference>
<evidence type="ECO:0000256" key="1">
    <source>
        <dbReference type="ARBA" id="ARBA00004342"/>
    </source>
</evidence>